<comment type="similarity">
    <text evidence="3 18 19">Belongs to the cullin family.</text>
</comment>
<dbReference type="FunFam" id="1.20.1310.10:FF:000024">
    <property type="entry name" value="Cullin-4 like"/>
    <property type="match status" value="1"/>
</dbReference>
<keyword evidence="10" id="KW-0833">Ubl conjugation pathway</keyword>
<dbReference type="SUPFAM" id="SSF54719">
    <property type="entry name" value="Fe,Mn superoxide dismutase (SOD), C-terminal domain"/>
    <property type="match status" value="1"/>
</dbReference>
<comment type="subcellular location">
    <subcellularLocation>
        <location evidence="1">Nucleus</location>
        <location evidence="1">Nucleolus</location>
    </subcellularLocation>
</comment>
<feature type="domain" description="Cullin family profile" evidence="21">
    <location>
        <begin position="782"/>
        <end position="1019"/>
    </location>
</feature>
<dbReference type="Pfam" id="PF02777">
    <property type="entry name" value="Sod_Fe_C"/>
    <property type="match status" value="1"/>
</dbReference>
<keyword evidence="6" id="KW-1017">Isopeptide bond</keyword>
<comment type="similarity">
    <text evidence="16">Belongs to the GAR1 family.</text>
</comment>
<dbReference type="Pfam" id="PF04410">
    <property type="entry name" value="Gar1"/>
    <property type="match status" value="1"/>
</dbReference>
<evidence type="ECO:0000256" key="2">
    <source>
        <dbReference type="ARBA" id="ARBA00004906"/>
    </source>
</evidence>
<evidence type="ECO:0000256" key="20">
    <source>
        <dbReference type="SAM" id="MobiDB-lite"/>
    </source>
</evidence>
<dbReference type="InterPro" id="IPR016158">
    <property type="entry name" value="Cullin_homology"/>
</dbReference>
<gene>
    <name evidence="22" type="ORF">Ctob_003700</name>
</gene>
<dbReference type="Pfam" id="PF00081">
    <property type="entry name" value="Sod_Fe_N"/>
    <property type="match status" value="1"/>
</dbReference>
<dbReference type="SUPFAM" id="SSF75632">
    <property type="entry name" value="Cullin homology domain"/>
    <property type="match status" value="1"/>
</dbReference>
<keyword evidence="9" id="KW-0479">Metal-binding</keyword>
<evidence type="ECO:0000256" key="4">
    <source>
        <dbReference type="ARBA" id="ARBA00008714"/>
    </source>
</evidence>
<sequence length="1146" mass="128687">MIEYGSPTVHESATTQTRTTTPKAVLNEFPLTLLAEIVDTTGEQAFQRQQGDEKKVKNEFGNNIFKCPRGFNMGFGGRGKGEGKGGGKGKGGGGFYSEGPPDSVVEMGIFQHSCEGDLVVKSTNDKVPYLNAPIYLENKRDVGKVDEIFGTIQELLFSVKPATGMEATSFKAGDKLYINPEKLLPLQRFLPQPKGAGGGGALGLGLAAAAAVGFSDAAVADDAMFKLPPLPYAYDALEPHIDAATMKFHHDFHHQAYVNNLNKAMAGKPAASLVSLMPGAKAAKLNNAGGGHYNHCLLWNTMSANAGGEPKGVLADKMMAAFGSYDKFKEQFSAAAAGVFGSGWAWLAVAKDGSVKIVTTPNQDNPLMEGTGLEEGLIPIMGIDVWEHAYYLKYQNRRPEYIAAFYNVINWNKVGTNPVTKKLVIKPLKSRPKLPENFERDTWARLQAAVQAVHAKCAVGHSLEELYRAVEDMCLQNLAAVVYDRLREECEQHVASRLDMLLGQTPDTLAFLSLVQATWADHCDQMLTLRSIFLYLDRTHVMQTANKSLWDMGLTIFRSHLGRRPEVARKTVQGLLTLIEHERTGDQVERMLLHSLLRMLHDLGMYVELFEVHFLRTTRDFYVAEAATHLHVMDVPSYLQHVRSRLAQEEQRVLHYLHLSTRKALLQTALQELLAAHVDAIIEKGFTTLMEQSRIDDLTCMYNLLGLVDALPRLRQAFAAFIKRVGTAMVSDAERERGLVQELLQFKEKLDRILYDAFSSNEQFGHSLKEAFECFINVRQNRAAELVARFLDGKLRSGNKGTSEEELEEVLDKTMTLFRYIDGKDMFEAFYKKDLSKRLLLDKSASVDAEKSMISKLKAECGSGFTAKLEGMFKDIELSRDVMASFKESPQARMLESGQEDKDIQLSVHVLTQGYWPTYPPVEVCLPEEVLRLQGVFNDYYTKKHNGRRLQWHPYLGHCTLLANFPLGRKELNVSLNQAIVLLLFNDDLGAEGSLGYKSILSATGIEDKELKLTLQSLACGKQRVLRKEPKGRDVEDEDSFFFEDTFKNALYRIKINSIQMRESEQESEQTTERVFQDRQYQIDAAIVRIMKARKTLTHALLMSELFQQLKFPLKPPDLKKRIESLIDREYLERDQGSSSVYRYLA</sequence>
<dbReference type="EC" id="1.15.1.1" evidence="5"/>
<dbReference type="OrthoDB" id="27073at2759"/>
<dbReference type="Gene3D" id="3.30.230.130">
    <property type="entry name" value="Cullin, Chain C, Domain 2"/>
    <property type="match status" value="1"/>
</dbReference>
<dbReference type="GO" id="GO:0031625">
    <property type="term" value="F:ubiquitin protein ligase binding"/>
    <property type="evidence" value="ECO:0007669"/>
    <property type="project" value="InterPro"/>
</dbReference>
<dbReference type="FunFam" id="3.55.40.20:FF:000001">
    <property type="entry name" value="Superoxide dismutase"/>
    <property type="match status" value="1"/>
</dbReference>
<dbReference type="InterPro" id="IPR036317">
    <property type="entry name" value="Cullin_homology_sf"/>
</dbReference>
<evidence type="ECO:0000256" key="19">
    <source>
        <dbReference type="RuleBase" id="RU003829"/>
    </source>
</evidence>
<dbReference type="PROSITE" id="PS00088">
    <property type="entry name" value="SOD_MN"/>
    <property type="match status" value="1"/>
</dbReference>
<keyword evidence="15" id="KW-0687">Ribonucleoprotein</keyword>
<dbReference type="PROSITE" id="PS50069">
    <property type="entry name" value="CULLIN_2"/>
    <property type="match status" value="1"/>
</dbReference>
<evidence type="ECO:0000256" key="9">
    <source>
        <dbReference type="ARBA" id="ARBA00022723"/>
    </source>
</evidence>
<dbReference type="InterPro" id="IPR038664">
    <property type="entry name" value="Gar1/Naf1_Cbf5-bd_sf"/>
</dbReference>
<evidence type="ECO:0000256" key="18">
    <source>
        <dbReference type="PROSITE-ProRule" id="PRU00330"/>
    </source>
</evidence>
<dbReference type="Proteomes" id="UP000037460">
    <property type="component" value="Unassembled WGS sequence"/>
</dbReference>
<dbReference type="AlphaFoldDB" id="A0A0M0J2Q5"/>
<dbReference type="InterPro" id="IPR007504">
    <property type="entry name" value="H/ACA_rnp_Gar1/Naf1"/>
</dbReference>
<dbReference type="SUPFAM" id="SSF50447">
    <property type="entry name" value="Translation proteins"/>
    <property type="match status" value="1"/>
</dbReference>
<keyword evidence="8" id="KW-0698">rRNA processing</keyword>
<comment type="pathway">
    <text evidence="2">Protein modification; protein ubiquitination.</text>
</comment>
<dbReference type="InterPro" id="IPR016157">
    <property type="entry name" value="Cullin_CS"/>
</dbReference>
<keyword evidence="12" id="KW-0694">RNA-binding</keyword>
<keyword evidence="23" id="KW-1185">Reference proteome</keyword>
<dbReference type="Gene3D" id="1.10.287.990">
    <property type="entry name" value="Fe,Mn superoxide dismutase (SOD) domain"/>
    <property type="match status" value="1"/>
</dbReference>
<keyword evidence="13" id="KW-0560">Oxidoreductase</keyword>
<dbReference type="InterPro" id="IPR036314">
    <property type="entry name" value="SOD_C_sf"/>
</dbReference>
<comment type="caution">
    <text evidence="22">The sequence shown here is derived from an EMBL/GenBank/DDBJ whole genome shotgun (WGS) entry which is preliminary data.</text>
</comment>
<accession>A0A0M0J2Q5</accession>
<dbReference type="InterPro" id="IPR019559">
    <property type="entry name" value="Cullin_neddylation_domain"/>
</dbReference>
<evidence type="ECO:0000256" key="14">
    <source>
        <dbReference type="ARBA" id="ARBA00023242"/>
    </source>
</evidence>
<proteinExistence type="inferred from homology"/>
<dbReference type="SUPFAM" id="SSF46609">
    <property type="entry name" value="Fe,Mn superoxide dismutase (SOD), N-terminal domain"/>
    <property type="match status" value="1"/>
</dbReference>
<dbReference type="Gene3D" id="2.40.10.230">
    <property type="entry name" value="Probable tRNA pseudouridine synthase domain"/>
    <property type="match status" value="1"/>
</dbReference>
<feature type="compositionally biased region" description="Gly residues" evidence="20">
    <location>
        <begin position="86"/>
        <end position="96"/>
    </location>
</feature>
<evidence type="ECO:0000256" key="8">
    <source>
        <dbReference type="ARBA" id="ARBA00022552"/>
    </source>
</evidence>
<evidence type="ECO:0000256" key="13">
    <source>
        <dbReference type="ARBA" id="ARBA00023002"/>
    </source>
</evidence>
<evidence type="ECO:0000256" key="7">
    <source>
        <dbReference type="ARBA" id="ARBA00022517"/>
    </source>
</evidence>
<dbReference type="SUPFAM" id="SSF74788">
    <property type="entry name" value="Cullin repeat-like"/>
    <property type="match status" value="1"/>
</dbReference>
<dbReference type="PANTHER" id="PTHR11932">
    <property type="entry name" value="CULLIN"/>
    <property type="match status" value="1"/>
</dbReference>
<feature type="region of interest" description="Disordered" evidence="20">
    <location>
        <begin position="76"/>
        <end position="98"/>
    </location>
</feature>
<dbReference type="Gene3D" id="1.10.10.10">
    <property type="entry name" value="Winged helix-like DNA-binding domain superfamily/Winged helix DNA-binding domain"/>
    <property type="match status" value="1"/>
</dbReference>
<reference evidence="23" key="1">
    <citation type="journal article" date="2015" name="PLoS Genet.">
        <title>Genome Sequence and Transcriptome Analyses of Chrysochromulina tobin: Metabolic Tools for Enhanced Algal Fitness in the Prominent Order Prymnesiales (Haptophyceae).</title>
        <authorList>
            <person name="Hovde B.T."/>
            <person name="Deodato C.R."/>
            <person name="Hunsperger H.M."/>
            <person name="Ryken S.A."/>
            <person name="Yost W."/>
            <person name="Jha R.K."/>
            <person name="Patterson J."/>
            <person name="Monnat R.J. Jr."/>
            <person name="Barlow S.B."/>
            <person name="Starkenburg S.R."/>
            <person name="Cattolico R.A."/>
        </authorList>
    </citation>
    <scope>NUCLEOTIDE SEQUENCE</scope>
    <source>
        <strain evidence="23">CCMP291</strain>
    </source>
</reference>
<name>A0A0M0J2Q5_9EUKA</name>
<evidence type="ECO:0000256" key="17">
    <source>
        <dbReference type="ARBA" id="ARBA00069613"/>
    </source>
</evidence>
<dbReference type="FunFam" id="1.10.10.10:FF:000050">
    <property type="entry name" value="Cullin 4B"/>
    <property type="match status" value="1"/>
</dbReference>
<dbReference type="InterPro" id="IPR009000">
    <property type="entry name" value="Transl_B-barrel_sf"/>
</dbReference>
<dbReference type="Pfam" id="PF26557">
    <property type="entry name" value="Cullin_AB"/>
    <property type="match status" value="1"/>
</dbReference>
<dbReference type="InterPro" id="IPR036324">
    <property type="entry name" value="Mn/Fe_SOD_N_sf"/>
</dbReference>
<dbReference type="FunFam" id="2.40.10.230:FF:000001">
    <property type="entry name" value="H/ACA ribonucleoprotein complex subunit"/>
    <property type="match status" value="1"/>
</dbReference>
<dbReference type="GO" id="GO:0046872">
    <property type="term" value="F:metal ion binding"/>
    <property type="evidence" value="ECO:0007669"/>
    <property type="project" value="UniProtKB-KW"/>
</dbReference>
<dbReference type="GO" id="GO:0006364">
    <property type="term" value="P:rRNA processing"/>
    <property type="evidence" value="ECO:0007669"/>
    <property type="project" value="UniProtKB-KW"/>
</dbReference>
<evidence type="ECO:0000256" key="5">
    <source>
        <dbReference type="ARBA" id="ARBA00012682"/>
    </source>
</evidence>
<dbReference type="Pfam" id="PF00888">
    <property type="entry name" value="Cullin"/>
    <property type="match status" value="1"/>
</dbReference>
<dbReference type="FunFam" id="1.20.1310.10:FF:000035">
    <property type="entry name" value="Ubiquitin ligase subunit CulD, putative"/>
    <property type="match status" value="1"/>
</dbReference>
<dbReference type="GO" id="GO:0001522">
    <property type="term" value="P:pseudouridine synthesis"/>
    <property type="evidence" value="ECO:0007669"/>
    <property type="project" value="InterPro"/>
</dbReference>
<dbReference type="SMART" id="SM00884">
    <property type="entry name" value="Cullin_Nedd8"/>
    <property type="match status" value="1"/>
</dbReference>
<dbReference type="GO" id="GO:1990904">
    <property type="term" value="C:ribonucleoprotein complex"/>
    <property type="evidence" value="ECO:0007669"/>
    <property type="project" value="UniProtKB-KW"/>
</dbReference>
<dbReference type="GO" id="GO:0006511">
    <property type="term" value="P:ubiquitin-dependent protein catabolic process"/>
    <property type="evidence" value="ECO:0007669"/>
    <property type="project" value="InterPro"/>
</dbReference>
<dbReference type="InterPro" id="IPR036388">
    <property type="entry name" value="WH-like_DNA-bd_sf"/>
</dbReference>
<dbReference type="SMART" id="SM00182">
    <property type="entry name" value="CULLIN"/>
    <property type="match status" value="1"/>
</dbReference>
<dbReference type="Pfam" id="PF10557">
    <property type="entry name" value="Cullin_Nedd8"/>
    <property type="match status" value="1"/>
</dbReference>
<dbReference type="InterPro" id="IPR016159">
    <property type="entry name" value="Cullin_repeat-like_dom_sf"/>
</dbReference>
<evidence type="ECO:0000313" key="23">
    <source>
        <dbReference type="Proteomes" id="UP000037460"/>
    </source>
</evidence>
<protein>
    <recommendedName>
        <fullName evidence="17">Cullin-4</fullName>
        <ecNumber evidence="5">1.15.1.1</ecNumber>
    </recommendedName>
</protein>
<dbReference type="InterPro" id="IPR001373">
    <property type="entry name" value="Cullin_N"/>
</dbReference>
<dbReference type="InterPro" id="IPR019832">
    <property type="entry name" value="Mn/Fe_SOD_C"/>
</dbReference>
<dbReference type="FunFam" id="1.20.1310.10:FF:000001">
    <property type="entry name" value="Cullin 3"/>
    <property type="match status" value="1"/>
</dbReference>
<dbReference type="PRINTS" id="PR01703">
    <property type="entry name" value="MNSODISMTASE"/>
</dbReference>
<evidence type="ECO:0000256" key="6">
    <source>
        <dbReference type="ARBA" id="ARBA00022499"/>
    </source>
</evidence>
<dbReference type="SUPFAM" id="SSF46785">
    <property type="entry name" value="Winged helix' DNA-binding domain"/>
    <property type="match status" value="1"/>
</dbReference>
<evidence type="ECO:0000259" key="21">
    <source>
        <dbReference type="PROSITE" id="PS50069"/>
    </source>
</evidence>
<evidence type="ECO:0000256" key="12">
    <source>
        <dbReference type="ARBA" id="ARBA00022884"/>
    </source>
</evidence>
<dbReference type="GO" id="GO:0003723">
    <property type="term" value="F:RNA binding"/>
    <property type="evidence" value="ECO:0007669"/>
    <property type="project" value="UniProtKB-KW"/>
</dbReference>
<keyword evidence="7" id="KW-0690">Ribosome biogenesis</keyword>
<dbReference type="EMBL" id="JWZX01003408">
    <property type="protein sequence ID" value="KOO20839.1"/>
    <property type="molecule type" value="Genomic_DNA"/>
</dbReference>
<dbReference type="Gene3D" id="3.55.40.20">
    <property type="entry name" value="Iron/manganese superoxide dismutase, C-terminal domain"/>
    <property type="match status" value="1"/>
</dbReference>
<dbReference type="GO" id="GO:0005730">
    <property type="term" value="C:nucleolus"/>
    <property type="evidence" value="ECO:0007669"/>
    <property type="project" value="UniProtKB-SubCell"/>
</dbReference>
<dbReference type="InterPro" id="IPR019831">
    <property type="entry name" value="Mn/Fe_SOD_N"/>
</dbReference>
<feature type="region of interest" description="Disordered" evidence="20">
    <location>
        <begin position="1"/>
        <end position="23"/>
    </location>
</feature>
<keyword evidence="11" id="KW-0832">Ubl conjugation</keyword>
<dbReference type="GO" id="GO:0004784">
    <property type="term" value="F:superoxide dismutase activity"/>
    <property type="evidence" value="ECO:0007669"/>
    <property type="project" value="UniProtKB-EC"/>
</dbReference>
<dbReference type="FunFam" id="3.30.230.130:FF:000001">
    <property type="entry name" value="Cullin 4A"/>
    <property type="match status" value="1"/>
</dbReference>
<evidence type="ECO:0000256" key="10">
    <source>
        <dbReference type="ARBA" id="ARBA00022786"/>
    </source>
</evidence>
<evidence type="ECO:0000256" key="3">
    <source>
        <dbReference type="ARBA" id="ARBA00006019"/>
    </source>
</evidence>
<dbReference type="PROSITE" id="PS01256">
    <property type="entry name" value="CULLIN_1"/>
    <property type="match status" value="1"/>
</dbReference>
<evidence type="ECO:0000313" key="22">
    <source>
        <dbReference type="EMBL" id="KOO20839.1"/>
    </source>
</evidence>
<comment type="similarity">
    <text evidence="4">Belongs to the iron/manganese superoxide dismutase family.</text>
</comment>
<dbReference type="InterPro" id="IPR059120">
    <property type="entry name" value="Cullin-like_AB"/>
</dbReference>
<dbReference type="GO" id="GO:0031461">
    <property type="term" value="C:cullin-RING ubiquitin ligase complex"/>
    <property type="evidence" value="ECO:0007669"/>
    <property type="project" value="InterPro"/>
</dbReference>
<dbReference type="InterPro" id="IPR036390">
    <property type="entry name" value="WH_DNA-bd_sf"/>
</dbReference>
<organism evidence="22 23">
    <name type="scientific">Chrysochromulina tobinii</name>
    <dbReference type="NCBI Taxonomy" id="1460289"/>
    <lineage>
        <taxon>Eukaryota</taxon>
        <taxon>Haptista</taxon>
        <taxon>Haptophyta</taxon>
        <taxon>Prymnesiophyceae</taxon>
        <taxon>Prymnesiales</taxon>
        <taxon>Chrysochromulinaceae</taxon>
        <taxon>Chrysochromulina</taxon>
    </lineage>
</organism>
<evidence type="ECO:0000256" key="15">
    <source>
        <dbReference type="ARBA" id="ARBA00023274"/>
    </source>
</evidence>
<keyword evidence="14" id="KW-0539">Nucleus</keyword>
<dbReference type="InterPro" id="IPR045093">
    <property type="entry name" value="Cullin"/>
</dbReference>
<dbReference type="InterPro" id="IPR019833">
    <property type="entry name" value="Mn/Fe_SOD_BS"/>
</dbReference>
<evidence type="ECO:0000256" key="1">
    <source>
        <dbReference type="ARBA" id="ARBA00004604"/>
    </source>
</evidence>
<evidence type="ECO:0000256" key="16">
    <source>
        <dbReference type="ARBA" id="ARBA00038293"/>
    </source>
</evidence>
<dbReference type="Gene3D" id="1.20.1310.10">
    <property type="entry name" value="Cullin Repeats"/>
    <property type="match status" value="4"/>
</dbReference>
<dbReference type="InterPro" id="IPR001189">
    <property type="entry name" value="Mn/Fe_SOD"/>
</dbReference>
<evidence type="ECO:0000256" key="11">
    <source>
        <dbReference type="ARBA" id="ARBA00022843"/>
    </source>
</evidence>
<dbReference type="FunFam" id="1.20.1310.10:FF:000004">
    <property type="entry name" value="Cullin 4B"/>
    <property type="match status" value="1"/>
</dbReference>